<reference evidence="2" key="1">
    <citation type="journal article" date="2013" name="Nat. Genet.">
        <title>The duck genome and transcriptome provide insight into an avian influenza virus reservoir species.</title>
        <authorList>
            <person name="Huang Y."/>
            <person name="Li Y."/>
            <person name="Burt D.W."/>
            <person name="Chen H."/>
            <person name="Zhang Y."/>
            <person name="Qian W."/>
            <person name="Kim H."/>
            <person name="Gan S."/>
            <person name="Zhao Y."/>
            <person name="Li J."/>
            <person name="Yi K."/>
            <person name="Feng H."/>
            <person name="Zhu P."/>
            <person name="Li B."/>
            <person name="Liu Q."/>
            <person name="Fairley S."/>
            <person name="Magor K.E."/>
            <person name="Du Z."/>
            <person name="Hu X."/>
            <person name="Goodman L."/>
            <person name="Tafer H."/>
            <person name="Vignal A."/>
            <person name="Lee T."/>
            <person name="Kim K.W."/>
            <person name="Sheng Z."/>
            <person name="An Y."/>
            <person name="Searle S."/>
            <person name="Herrero J."/>
            <person name="Groenen M.A."/>
            <person name="Crooijmans R.P."/>
            <person name="Faraut T."/>
            <person name="Cai Q."/>
            <person name="Webster R.G."/>
            <person name="Aldridge J.R."/>
            <person name="Warren W.C."/>
            <person name="Bartschat S."/>
            <person name="Kehr S."/>
            <person name="Marz M."/>
            <person name="Stadler P.F."/>
            <person name="Smith J."/>
            <person name="Kraus R.H."/>
            <person name="Zhao Y."/>
            <person name="Ren L."/>
            <person name="Fei J."/>
            <person name="Morisson M."/>
            <person name="Kaiser P."/>
            <person name="Griffin D.K."/>
            <person name="Rao M."/>
            <person name="Pitel F."/>
            <person name="Wang J."/>
            <person name="Li N."/>
        </authorList>
    </citation>
    <scope>NUCLEOTIDE SEQUENCE [LARGE SCALE GENOMIC DNA]</scope>
</reference>
<proteinExistence type="predicted"/>
<keyword evidence="2" id="KW-1185">Reference proteome</keyword>
<feature type="non-terminal residue" evidence="1">
    <location>
        <position position="1"/>
    </location>
</feature>
<organism evidence="1 2">
    <name type="scientific">Anas platyrhynchos</name>
    <name type="common">Mallard</name>
    <name type="synonym">Anas boschas</name>
    <dbReference type="NCBI Taxonomy" id="8839"/>
    <lineage>
        <taxon>Eukaryota</taxon>
        <taxon>Metazoa</taxon>
        <taxon>Chordata</taxon>
        <taxon>Craniata</taxon>
        <taxon>Vertebrata</taxon>
        <taxon>Euteleostomi</taxon>
        <taxon>Archelosauria</taxon>
        <taxon>Archosauria</taxon>
        <taxon>Dinosauria</taxon>
        <taxon>Saurischia</taxon>
        <taxon>Theropoda</taxon>
        <taxon>Coelurosauria</taxon>
        <taxon>Aves</taxon>
        <taxon>Neognathae</taxon>
        <taxon>Galloanserae</taxon>
        <taxon>Anseriformes</taxon>
        <taxon>Anatidae</taxon>
        <taxon>Anatinae</taxon>
        <taxon>Anas</taxon>
    </lineage>
</organism>
<accession>R0LB68</accession>
<protein>
    <submittedName>
        <fullName evidence="1">Uncharacterized protein</fullName>
    </submittedName>
</protein>
<dbReference type="EMBL" id="KB743446">
    <property type="protein sequence ID" value="EOA98709.1"/>
    <property type="molecule type" value="Genomic_DNA"/>
</dbReference>
<evidence type="ECO:0000313" key="2">
    <source>
        <dbReference type="Proteomes" id="UP000296049"/>
    </source>
</evidence>
<dbReference type="Proteomes" id="UP000296049">
    <property type="component" value="Unassembled WGS sequence"/>
</dbReference>
<feature type="non-terminal residue" evidence="1">
    <location>
        <position position="287"/>
    </location>
</feature>
<dbReference type="AlphaFoldDB" id="R0LB68"/>
<evidence type="ECO:0000313" key="1">
    <source>
        <dbReference type="EMBL" id="EOA98709.1"/>
    </source>
</evidence>
<dbReference type="HOGENOM" id="CLU_971555_0_0_1"/>
<sequence>VEGGLLLDVVVRQGATILQLLASEDQPLLVRRNALFVLDFGLHILNSVTGLNLEGDGLASQGFHKDLHATSQAQHKVKSRLFLDVVVRQGATILQLLASEDQPLLVRRNALFVLDFGLHILNSVTGLNLEGDGLASQGFHKDLHATSQAQDKVESGFLLDVVVRQGATILQLLASEDQPLLVRRNALFVLDFGLHILNSVTGLNLEGDGLASQGFHKDLHATSQAQDKVESGFLLDVVVRQGAPVFKLLACKDQPLLVWGNAFLVLDLGLHILDGITGLNLESDGLA</sequence>
<name>R0LB68_ANAPL</name>
<gene>
    <name evidence="1" type="ORF">Anapl_02640</name>
</gene>